<accession>A0ABR0PNU2</accession>
<dbReference type="InterPro" id="IPR011989">
    <property type="entry name" value="ARM-like"/>
</dbReference>
<feature type="region of interest" description="Disordered" evidence="1">
    <location>
        <begin position="1"/>
        <end position="64"/>
    </location>
</feature>
<dbReference type="Proteomes" id="UP001358586">
    <property type="component" value="Chromosome 6"/>
</dbReference>
<evidence type="ECO:0000313" key="3">
    <source>
        <dbReference type="Proteomes" id="UP001358586"/>
    </source>
</evidence>
<protein>
    <submittedName>
        <fullName evidence="2">Uncharacterized protein</fullName>
    </submittedName>
</protein>
<name>A0ABR0PNU2_GOSAR</name>
<evidence type="ECO:0000313" key="2">
    <source>
        <dbReference type="EMBL" id="KAK5825855.1"/>
    </source>
</evidence>
<sequence>MATETLDDKKPEEEEVIDKENEEGSKEVLEKKIEVEEKENEKSDQDSTEKKEPVTLSSDSPTRERKVIKRYSAPSVARVVVLSLKIFPMVGAFSVLKELVVVLPDCLADHIRTLIPGIEKALNV</sequence>
<proteinExistence type="predicted"/>
<dbReference type="EMBL" id="JARKNE010000006">
    <property type="protein sequence ID" value="KAK5825855.1"/>
    <property type="molecule type" value="Genomic_DNA"/>
</dbReference>
<organism evidence="2 3">
    <name type="scientific">Gossypium arboreum</name>
    <name type="common">Tree cotton</name>
    <name type="synonym">Gossypium nanking</name>
    <dbReference type="NCBI Taxonomy" id="29729"/>
    <lineage>
        <taxon>Eukaryota</taxon>
        <taxon>Viridiplantae</taxon>
        <taxon>Streptophyta</taxon>
        <taxon>Embryophyta</taxon>
        <taxon>Tracheophyta</taxon>
        <taxon>Spermatophyta</taxon>
        <taxon>Magnoliopsida</taxon>
        <taxon>eudicotyledons</taxon>
        <taxon>Gunneridae</taxon>
        <taxon>Pentapetalae</taxon>
        <taxon>rosids</taxon>
        <taxon>malvids</taxon>
        <taxon>Malvales</taxon>
        <taxon>Malvaceae</taxon>
        <taxon>Malvoideae</taxon>
        <taxon>Gossypium</taxon>
    </lineage>
</organism>
<reference evidence="2 3" key="1">
    <citation type="submission" date="2023-03" db="EMBL/GenBank/DDBJ databases">
        <title>WGS of Gossypium arboreum.</title>
        <authorList>
            <person name="Yu D."/>
        </authorList>
    </citation>
    <scope>NUCLEOTIDE SEQUENCE [LARGE SCALE GENOMIC DNA]</scope>
    <source>
        <tissue evidence="2">Leaf</tissue>
    </source>
</reference>
<dbReference type="Gene3D" id="1.25.10.10">
    <property type="entry name" value="Leucine-rich Repeat Variant"/>
    <property type="match status" value="1"/>
</dbReference>
<evidence type="ECO:0000256" key="1">
    <source>
        <dbReference type="SAM" id="MobiDB-lite"/>
    </source>
</evidence>
<feature type="compositionally biased region" description="Basic and acidic residues" evidence="1">
    <location>
        <begin position="1"/>
        <end position="53"/>
    </location>
</feature>
<keyword evidence="3" id="KW-1185">Reference proteome</keyword>
<comment type="caution">
    <text evidence="2">The sequence shown here is derived from an EMBL/GenBank/DDBJ whole genome shotgun (WGS) entry which is preliminary data.</text>
</comment>
<gene>
    <name evidence="2" type="ORF">PVK06_020725</name>
</gene>